<evidence type="ECO:0000256" key="1">
    <source>
        <dbReference type="SAM" id="SignalP"/>
    </source>
</evidence>
<organism evidence="2 3">
    <name type="scientific">Pseudoalteromonas denitrificans DSM 6059</name>
    <dbReference type="NCBI Taxonomy" id="1123010"/>
    <lineage>
        <taxon>Bacteria</taxon>
        <taxon>Pseudomonadati</taxon>
        <taxon>Pseudomonadota</taxon>
        <taxon>Gammaproteobacteria</taxon>
        <taxon>Alteromonadales</taxon>
        <taxon>Pseudoalteromonadaceae</taxon>
        <taxon>Pseudoalteromonas</taxon>
    </lineage>
</organism>
<sequence>MKIIIITTLSIVLGSSVLFSSPVQANEQLAASLCDYVASDDKNRLRKKIKETRVKLRNVFSGITCAGNNLLRHAIVNNANGAGKFIVKKLPKSLLAGNGDVEWAGSNGHEGSPIVAAIKERAGL</sequence>
<dbReference type="EMBL" id="FOLO01000001">
    <property type="protein sequence ID" value="SFB80126.1"/>
    <property type="molecule type" value="Genomic_DNA"/>
</dbReference>
<feature type="signal peptide" evidence="1">
    <location>
        <begin position="1"/>
        <end position="25"/>
    </location>
</feature>
<dbReference type="OrthoDB" id="6197363at2"/>
<gene>
    <name evidence="2" type="ORF">SAMN02745724_00130</name>
</gene>
<dbReference type="InterPro" id="IPR022193">
    <property type="entry name" value="DUF3718"/>
</dbReference>
<proteinExistence type="predicted"/>
<dbReference type="RefSeq" id="WP_091978802.1">
    <property type="nucleotide sequence ID" value="NZ_FOLO01000001.1"/>
</dbReference>
<dbReference type="Pfam" id="PF12514">
    <property type="entry name" value="DUF3718"/>
    <property type="match status" value="1"/>
</dbReference>
<accession>A0A1I1E0D2</accession>
<feature type="chain" id="PRO_5011692640" description="DUF3718 domain-containing protein" evidence="1">
    <location>
        <begin position="26"/>
        <end position="124"/>
    </location>
</feature>
<name>A0A1I1E0D2_9GAMM</name>
<protein>
    <recommendedName>
        <fullName evidence="4">DUF3718 domain-containing protein</fullName>
    </recommendedName>
</protein>
<reference evidence="2 3" key="1">
    <citation type="submission" date="2016-10" db="EMBL/GenBank/DDBJ databases">
        <authorList>
            <person name="de Groot N.N."/>
        </authorList>
    </citation>
    <scope>NUCLEOTIDE SEQUENCE [LARGE SCALE GENOMIC DNA]</scope>
    <source>
        <strain evidence="2 3">DSM 6059</strain>
    </source>
</reference>
<keyword evidence="1" id="KW-0732">Signal</keyword>
<dbReference type="Proteomes" id="UP000198862">
    <property type="component" value="Unassembled WGS sequence"/>
</dbReference>
<evidence type="ECO:0008006" key="4">
    <source>
        <dbReference type="Google" id="ProtNLM"/>
    </source>
</evidence>
<dbReference type="STRING" id="1123010.SAMN02745724_00130"/>
<evidence type="ECO:0000313" key="2">
    <source>
        <dbReference type="EMBL" id="SFB80126.1"/>
    </source>
</evidence>
<dbReference type="AlphaFoldDB" id="A0A1I1E0D2"/>
<keyword evidence="3" id="KW-1185">Reference proteome</keyword>
<evidence type="ECO:0000313" key="3">
    <source>
        <dbReference type="Proteomes" id="UP000198862"/>
    </source>
</evidence>